<protein>
    <submittedName>
        <fullName evidence="2">Uncharacterized protein</fullName>
    </submittedName>
</protein>
<gene>
    <name evidence="2" type="ORF">WA026_013470</name>
</gene>
<reference evidence="2 3" key="1">
    <citation type="submission" date="2023-03" db="EMBL/GenBank/DDBJ databases">
        <title>Genome insight into feeding habits of ladybird beetles.</title>
        <authorList>
            <person name="Li H.-S."/>
            <person name="Huang Y.-H."/>
            <person name="Pang H."/>
        </authorList>
    </citation>
    <scope>NUCLEOTIDE SEQUENCE [LARGE SCALE GENOMIC DNA]</scope>
    <source>
        <strain evidence="2">SYSU_2023b</strain>
        <tissue evidence="2">Whole body</tissue>
    </source>
</reference>
<evidence type="ECO:0000313" key="2">
    <source>
        <dbReference type="EMBL" id="KAK9891153.1"/>
    </source>
</evidence>
<sequence>KNTLGFTEHSDFAGSSKGPSPASSQSQKQDDERVQVVQKSTAAKRITFEESRPKVPKIDRPWLEIACGRTRDQIELTEKVHQFSDTTGLKPRSLNF</sequence>
<dbReference type="AlphaFoldDB" id="A0AAW1VEW9"/>
<feature type="non-terminal residue" evidence="2">
    <location>
        <position position="1"/>
    </location>
</feature>
<feature type="region of interest" description="Disordered" evidence="1">
    <location>
        <begin position="1"/>
        <end position="40"/>
    </location>
</feature>
<evidence type="ECO:0000313" key="3">
    <source>
        <dbReference type="Proteomes" id="UP001431783"/>
    </source>
</evidence>
<proteinExistence type="predicted"/>
<name>A0AAW1VEW9_9CUCU</name>
<dbReference type="Proteomes" id="UP001431783">
    <property type="component" value="Unassembled WGS sequence"/>
</dbReference>
<feature type="compositionally biased region" description="Low complexity" evidence="1">
    <location>
        <begin position="13"/>
        <end position="27"/>
    </location>
</feature>
<keyword evidence="3" id="KW-1185">Reference proteome</keyword>
<comment type="caution">
    <text evidence="2">The sequence shown here is derived from an EMBL/GenBank/DDBJ whole genome shotgun (WGS) entry which is preliminary data.</text>
</comment>
<accession>A0AAW1VEW9</accession>
<organism evidence="2 3">
    <name type="scientific">Henosepilachna vigintioctopunctata</name>
    <dbReference type="NCBI Taxonomy" id="420089"/>
    <lineage>
        <taxon>Eukaryota</taxon>
        <taxon>Metazoa</taxon>
        <taxon>Ecdysozoa</taxon>
        <taxon>Arthropoda</taxon>
        <taxon>Hexapoda</taxon>
        <taxon>Insecta</taxon>
        <taxon>Pterygota</taxon>
        <taxon>Neoptera</taxon>
        <taxon>Endopterygota</taxon>
        <taxon>Coleoptera</taxon>
        <taxon>Polyphaga</taxon>
        <taxon>Cucujiformia</taxon>
        <taxon>Coccinelloidea</taxon>
        <taxon>Coccinellidae</taxon>
        <taxon>Epilachninae</taxon>
        <taxon>Epilachnini</taxon>
        <taxon>Henosepilachna</taxon>
    </lineage>
</organism>
<evidence type="ECO:0000256" key="1">
    <source>
        <dbReference type="SAM" id="MobiDB-lite"/>
    </source>
</evidence>
<dbReference type="EMBL" id="JARQZJ010000127">
    <property type="protein sequence ID" value="KAK9891153.1"/>
    <property type="molecule type" value="Genomic_DNA"/>
</dbReference>